<proteinExistence type="predicted"/>
<dbReference type="EMBL" id="JAVFWL010000002">
    <property type="protein sequence ID" value="KAK6736457.1"/>
    <property type="molecule type" value="Genomic_DNA"/>
</dbReference>
<reference evidence="1 2" key="1">
    <citation type="submission" date="2023-08" db="EMBL/GenBank/DDBJ databases">
        <title>A Necator americanus chromosomal reference genome.</title>
        <authorList>
            <person name="Ilik V."/>
            <person name="Petrzelkova K.J."/>
            <person name="Pardy F."/>
            <person name="Fuh T."/>
            <person name="Niatou-Singa F.S."/>
            <person name="Gouil Q."/>
            <person name="Baker L."/>
            <person name="Ritchie M.E."/>
            <person name="Jex A.R."/>
            <person name="Gazzola D."/>
            <person name="Li H."/>
            <person name="Toshio Fujiwara R."/>
            <person name="Zhan B."/>
            <person name="Aroian R.V."/>
            <person name="Pafco B."/>
            <person name="Schwarz E.M."/>
        </authorList>
    </citation>
    <scope>NUCLEOTIDE SEQUENCE [LARGE SCALE GENOMIC DNA]</scope>
    <source>
        <strain evidence="1 2">Aroian</strain>
        <tissue evidence="1">Whole animal</tissue>
    </source>
</reference>
<gene>
    <name evidence="1" type="primary">Necator_chrII.g7047</name>
    <name evidence="1" type="ORF">RB195_019254</name>
</gene>
<name>A0ABR1CDC2_NECAM</name>
<dbReference type="Proteomes" id="UP001303046">
    <property type="component" value="Unassembled WGS sequence"/>
</dbReference>
<organism evidence="1 2">
    <name type="scientific">Necator americanus</name>
    <name type="common">Human hookworm</name>
    <dbReference type="NCBI Taxonomy" id="51031"/>
    <lineage>
        <taxon>Eukaryota</taxon>
        <taxon>Metazoa</taxon>
        <taxon>Ecdysozoa</taxon>
        <taxon>Nematoda</taxon>
        <taxon>Chromadorea</taxon>
        <taxon>Rhabditida</taxon>
        <taxon>Rhabditina</taxon>
        <taxon>Rhabditomorpha</taxon>
        <taxon>Strongyloidea</taxon>
        <taxon>Ancylostomatidae</taxon>
        <taxon>Bunostominae</taxon>
        <taxon>Necator</taxon>
    </lineage>
</organism>
<evidence type="ECO:0000313" key="1">
    <source>
        <dbReference type="EMBL" id="KAK6736457.1"/>
    </source>
</evidence>
<protein>
    <submittedName>
        <fullName evidence="1">Uncharacterized protein</fullName>
    </submittedName>
</protein>
<accession>A0ABR1CDC2</accession>
<comment type="caution">
    <text evidence="1">The sequence shown here is derived from an EMBL/GenBank/DDBJ whole genome shotgun (WGS) entry which is preliminary data.</text>
</comment>
<evidence type="ECO:0000313" key="2">
    <source>
        <dbReference type="Proteomes" id="UP001303046"/>
    </source>
</evidence>
<sequence length="70" mass="7658">MMTRQADIVVKSVRVGDVDDVHGTPCLDVGVLAQEFVEASLVLSRAFVEFSKLIVFLVDVTHRGIFPRAG</sequence>
<keyword evidence="2" id="KW-1185">Reference proteome</keyword>